<comment type="caution">
    <text evidence="1">The sequence shown here is derived from an EMBL/GenBank/DDBJ whole genome shotgun (WGS) entry which is preliminary data.</text>
</comment>
<keyword evidence="2" id="KW-1185">Reference proteome</keyword>
<evidence type="ECO:0000313" key="1">
    <source>
        <dbReference type="EMBL" id="GIE40965.1"/>
    </source>
</evidence>
<reference evidence="1 2" key="1">
    <citation type="submission" date="2021-01" db="EMBL/GenBank/DDBJ databases">
        <title>Whole genome shotgun sequence of Actinoplanes lobatus NBRC 12513.</title>
        <authorList>
            <person name="Komaki H."/>
            <person name="Tamura T."/>
        </authorList>
    </citation>
    <scope>NUCLEOTIDE SEQUENCE [LARGE SCALE GENOMIC DNA]</scope>
    <source>
        <strain evidence="1 2">NBRC 12513</strain>
    </source>
</reference>
<name>A0ABQ4AJH8_9ACTN</name>
<proteinExistence type="predicted"/>
<dbReference type="EMBL" id="BOMP01000057">
    <property type="protein sequence ID" value="GIE40965.1"/>
    <property type="molecule type" value="Genomic_DNA"/>
</dbReference>
<dbReference type="Proteomes" id="UP000631312">
    <property type="component" value="Unassembled WGS sequence"/>
</dbReference>
<sequence length="84" mass="9057">MPRAGSIGRIAPLAGCVLVQLRPAHPADIKYLKSQRLPTIIEPGAAVRVYAPLKNAEGRTSKLGLEHKHLIPQALVGTNWTGDR</sequence>
<protein>
    <submittedName>
        <fullName evidence="1">Uncharacterized protein</fullName>
    </submittedName>
</protein>
<gene>
    <name evidence="1" type="ORF">Alo02nite_38630</name>
</gene>
<organism evidence="1 2">
    <name type="scientific">Actinoplanes lobatus</name>
    <dbReference type="NCBI Taxonomy" id="113568"/>
    <lineage>
        <taxon>Bacteria</taxon>
        <taxon>Bacillati</taxon>
        <taxon>Actinomycetota</taxon>
        <taxon>Actinomycetes</taxon>
        <taxon>Micromonosporales</taxon>
        <taxon>Micromonosporaceae</taxon>
        <taxon>Actinoplanes</taxon>
    </lineage>
</organism>
<evidence type="ECO:0000313" key="2">
    <source>
        <dbReference type="Proteomes" id="UP000631312"/>
    </source>
</evidence>
<accession>A0ABQ4AJH8</accession>